<gene>
    <name evidence="9" type="ORF">ACFSBI_15335</name>
</gene>
<dbReference type="Pfam" id="PF04542">
    <property type="entry name" value="Sigma70_r2"/>
    <property type="match status" value="1"/>
</dbReference>
<keyword evidence="10" id="KW-1185">Reference proteome</keyword>
<sequence length="180" mass="20456">MGSEAQAADVVGFAAFYRAHYVAIVAFFQRRVDDRELARDLTAETFRIAWMRWDSGVVVTRAWLYGVAYNLVGDEWRRRARLGPVGELPDTLEAPDRQRDIEVRLLLASMDATQRRVLLLTYWDGLSAGEVATALGISRASVWTRLHRARRAFADAWDAPPTARPSRPTQPRHQPFEESS</sequence>
<dbReference type="SUPFAM" id="SSF88946">
    <property type="entry name" value="Sigma2 domain of RNA polymerase sigma factors"/>
    <property type="match status" value="1"/>
</dbReference>
<keyword evidence="5" id="KW-0804">Transcription</keyword>
<proteinExistence type="inferred from homology"/>
<evidence type="ECO:0000313" key="10">
    <source>
        <dbReference type="Proteomes" id="UP001597347"/>
    </source>
</evidence>
<organism evidence="9 10">
    <name type="scientific">Amnibacterium endophyticum</name>
    <dbReference type="NCBI Taxonomy" id="2109337"/>
    <lineage>
        <taxon>Bacteria</taxon>
        <taxon>Bacillati</taxon>
        <taxon>Actinomycetota</taxon>
        <taxon>Actinomycetes</taxon>
        <taxon>Micrococcales</taxon>
        <taxon>Microbacteriaceae</taxon>
        <taxon>Amnibacterium</taxon>
    </lineage>
</organism>
<protein>
    <submittedName>
        <fullName evidence="9">RNA polymerase sigma factor</fullName>
    </submittedName>
</protein>
<dbReference type="InterPro" id="IPR039425">
    <property type="entry name" value="RNA_pol_sigma-70-like"/>
</dbReference>
<feature type="compositionally biased region" description="Polar residues" evidence="6">
    <location>
        <begin position="167"/>
        <end position="180"/>
    </location>
</feature>
<evidence type="ECO:0000256" key="6">
    <source>
        <dbReference type="SAM" id="MobiDB-lite"/>
    </source>
</evidence>
<dbReference type="EMBL" id="JBHUEA010000033">
    <property type="protein sequence ID" value="MFD1722923.1"/>
    <property type="molecule type" value="Genomic_DNA"/>
</dbReference>
<dbReference type="InterPro" id="IPR013324">
    <property type="entry name" value="RNA_pol_sigma_r3/r4-like"/>
</dbReference>
<dbReference type="Gene3D" id="1.10.1740.10">
    <property type="match status" value="1"/>
</dbReference>
<comment type="caution">
    <text evidence="9">The sequence shown here is derived from an EMBL/GenBank/DDBJ whole genome shotgun (WGS) entry which is preliminary data.</text>
</comment>
<dbReference type="InterPro" id="IPR013325">
    <property type="entry name" value="RNA_pol_sigma_r2"/>
</dbReference>
<reference evidence="10" key="1">
    <citation type="journal article" date="2019" name="Int. J. Syst. Evol. Microbiol.">
        <title>The Global Catalogue of Microorganisms (GCM) 10K type strain sequencing project: providing services to taxonomists for standard genome sequencing and annotation.</title>
        <authorList>
            <consortium name="The Broad Institute Genomics Platform"/>
            <consortium name="The Broad Institute Genome Sequencing Center for Infectious Disease"/>
            <person name="Wu L."/>
            <person name="Ma J."/>
        </authorList>
    </citation>
    <scope>NUCLEOTIDE SEQUENCE [LARGE SCALE GENOMIC DNA]</scope>
    <source>
        <strain evidence="10">CGMCC 1.12471</strain>
    </source>
</reference>
<dbReference type="PANTHER" id="PTHR43133:SF8">
    <property type="entry name" value="RNA POLYMERASE SIGMA FACTOR HI_1459-RELATED"/>
    <property type="match status" value="1"/>
</dbReference>
<dbReference type="PANTHER" id="PTHR43133">
    <property type="entry name" value="RNA POLYMERASE ECF-TYPE SIGMA FACTO"/>
    <property type="match status" value="1"/>
</dbReference>
<dbReference type="InterPro" id="IPR013249">
    <property type="entry name" value="RNA_pol_sigma70_r4_t2"/>
</dbReference>
<comment type="similarity">
    <text evidence="1">Belongs to the sigma-70 factor family. ECF subfamily.</text>
</comment>
<dbReference type="Gene3D" id="1.10.10.10">
    <property type="entry name" value="Winged helix-like DNA-binding domain superfamily/Winged helix DNA-binding domain"/>
    <property type="match status" value="1"/>
</dbReference>
<name>A0ABW4LJT8_9MICO</name>
<evidence type="ECO:0000259" key="7">
    <source>
        <dbReference type="Pfam" id="PF04542"/>
    </source>
</evidence>
<keyword evidence="4" id="KW-0238">DNA-binding</keyword>
<dbReference type="SUPFAM" id="SSF88659">
    <property type="entry name" value="Sigma3 and sigma4 domains of RNA polymerase sigma factors"/>
    <property type="match status" value="1"/>
</dbReference>
<dbReference type="Proteomes" id="UP001597347">
    <property type="component" value="Unassembled WGS sequence"/>
</dbReference>
<dbReference type="CDD" id="cd06171">
    <property type="entry name" value="Sigma70_r4"/>
    <property type="match status" value="1"/>
</dbReference>
<evidence type="ECO:0000313" key="9">
    <source>
        <dbReference type="EMBL" id="MFD1722923.1"/>
    </source>
</evidence>
<keyword evidence="3" id="KW-0731">Sigma factor</keyword>
<dbReference type="InterPro" id="IPR014284">
    <property type="entry name" value="RNA_pol_sigma-70_dom"/>
</dbReference>
<feature type="region of interest" description="Disordered" evidence="6">
    <location>
        <begin position="157"/>
        <end position="180"/>
    </location>
</feature>
<evidence type="ECO:0000256" key="2">
    <source>
        <dbReference type="ARBA" id="ARBA00023015"/>
    </source>
</evidence>
<dbReference type="NCBIfam" id="TIGR02937">
    <property type="entry name" value="sigma70-ECF"/>
    <property type="match status" value="1"/>
</dbReference>
<feature type="domain" description="RNA polymerase sigma-70 region 2" evidence="7">
    <location>
        <begin position="16"/>
        <end position="81"/>
    </location>
</feature>
<evidence type="ECO:0000256" key="3">
    <source>
        <dbReference type="ARBA" id="ARBA00023082"/>
    </source>
</evidence>
<evidence type="ECO:0000256" key="1">
    <source>
        <dbReference type="ARBA" id="ARBA00010641"/>
    </source>
</evidence>
<dbReference type="RefSeq" id="WP_377936454.1">
    <property type="nucleotide sequence ID" value="NZ_JBHUEA010000033.1"/>
</dbReference>
<dbReference type="Pfam" id="PF08281">
    <property type="entry name" value="Sigma70_r4_2"/>
    <property type="match status" value="1"/>
</dbReference>
<evidence type="ECO:0000256" key="5">
    <source>
        <dbReference type="ARBA" id="ARBA00023163"/>
    </source>
</evidence>
<keyword evidence="2" id="KW-0805">Transcription regulation</keyword>
<evidence type="ECO:0000259" key="8">
    <source>
        <dbReference type="Pfam" id="PF08281"/>
    </source>
</evidence>
<evidence type="ECO:0000256" key="4">
    <source>
        <dbReference type="ARBA" id="ARBA00023125"/>
    </source>
</evidence>
<feature type="domain" description="RNA polymerase sigma factor 70 region 4 type 2" evidence="8">
    <location>
        <begin position="102"/>
        <end position="152"/>
    </location>
</feature>
<dbReference type="InterPro" id="IPR007627">
    <property type="entry name" value="RNA_pol_sigma70_r2"/>
</dbReference>
<accession>A0ABW4LJT8</accession>
<dbReference type="InterPro" id="IPR036388">
    <property type="entry name" value="WH-like_DNA-bd_sf"/>
</dbReference>